<protein>
    <submittedName>
        <fullName evidence="4">Response regulator receiver protein</fullName>
    </submittedName>
</protein>
<dbReference type="SUPFAM" id="SSF52172">
    <property type="entry name" value="CheY-like"/>
    <property type="match status" value="1"/>
</dbReference>
<dbReference type="PANTHER" id="PTHR44591:SF3">
    <property type="entry name" value="RESPONSE REGULATORY DOMAIN-CONTAINING PROTEIN"/>
    <property type="match status" value="1"/>
</dbReference>
<dbReference type="Gene3D" id="3.40.50.2300">
    <property type="match status" value="1"/>
</dbReference>
<organism evidence="4">
    <name type="scientific">uncultured Desulfobacterium sp</name>
    <dbReference type="NCBI Taxonomy" id="201089"/>
    <lineage>
        <taxon>Bacteria</taxon>
        <taxon>Pseudomonadati</taxon>
        <taxon>Thermodesulfobacteriota</taxon>
        <taxon>Desulfobacteria</taxon>
        <taxon>Desulfobacterales</taxon>
        <taxon>Desulfobacteriaceae</taxon>
        <taxon>Desulfobacterium</taxon>
        <taxon>environmental samples</taxon>
    </lineage>
</organism>
<sequence length="140" mass="16079">MDLFVQLRKMRILLIDDDEWIRDSLMLFFESEQCKLTALETAEEGLDALREQKFDIIITDYWLPGMNGLDFFRRIKMSYKDAIKILITAYGSAGVFEEARKAGVHSLIAKPFTSDTVEAVLARLIINRTGQNCNTPQEPE</sequence>
<reference evidence="4" key="1">
    <citation type="submission" date="2018-01" db="EMBL/GenBank/DDBJ databases">
        <authorList>
            <person name="Regsiter A."/>
            <person name="William W."/>
        </authorList>
    </citation>
    <scope>NUCLEOTIDE SEQUENCE</scope>
    <source>
        <strain evidence="4">TRIP AH-1</strain>
    </source>
</reference>
<dbReference type="PANTHER" id="PTHR44591">
    <property type="entry name" value="STRESS RESPONSE REGULATOR PROTEIN 1"/>
    <property type="match status" value="1"/>
</dbReference>
<dbReference type="InterPro" id="IPR050595">
    <property type="entry name" value="Bact_response_regulator"/>
</dbReference>
<keyword evidence="1 2" id="KW-0597">Phosphoprotein</keyword>
<accession>A0A445MVE3</accession>
<proteinExistence type="predicted"/>
<dbReference type="EMBL" id="OJIN01000101">
    <property type="protein sequence ID" value="SPD73446.1"/>
    <property type="molecule type" value="Genomic_DNA"/>
</dbReference>
<dbReference type="Pfam" id="PF00072">
    <property type="entry name" value="Response_reg"/>
    <property type="match status" value="1"/>
</dbReference>
<feature type="modified residue" description="4-aspartylphosphate" evidence="2">
    <location>
        <position position="60"/>
    </location>
</feature>
<gene>
    <name evidence="4" type="ORF">PITCH_A190022</name>
</gene>
<evidence type="ECO:0000259" key="3">
    <source>
        <dbReference type="PROSITE" id="PS50110"/>
    </source>
</evidence>
<dbReference type="CDD" id="cd00156">
    <property type="entry name" value="REC"/>
    <property type="match status" value="1"/>
</dbReference>
<dbReference type="PROSITE" id="PS50110">
    <property type="entry name" value="RESPONSE_REGULATORY"/>
    <property type="match status" value="1"/>
</dbReference>
<dbReference type="GO" id="GO:0000160">
    <property type="term" value="P:phosphorelay signal transduction system"/>
    <property type="evidence" value="ECO:0007669"/>
    <property type="project" value="InterPro"/>
</dbReference>
<dbReference type="SMART" id="SM00448">
    <property type="entry name" value="REC"/>
    <property type="match status" value="1"/>
</dbReference>
<name>A0A445MVE3_9BACT</name>
<dbReference type="InterPro" id="IPR001789">
    <property type="entry name" value="Sig_transdc_resp-reg_receiver"/>
</dbReference>
<dbReference type="AlphaFoldDB" id="A0A445MVE3"/>
<dbReference type="InterPro" id="IPR011006">
    <property type="entry name" value="CheY-like_superfamily"/>
</dbReference>
<feature type="domain" description="Response regulatory" evidence="3">
    <location>
        <begin position="11"/>
        <end position="125"/>
    </location>
</feature>
<evidence type="ECO:0000313" key="4">
    <source>
        <dbReference type="EMBL" id="SPD73446.1"/>
    </source>
</evidence>
<evidence type="ECO:0000256" key="2">
    <source>
        <dbReference type="PROSITE-ProRule" id="PRU00169"/>
    </source>
</evidence>
<evidence type="ECO:0000256" key="1">
    <source>
        <dbReference type="ARBA" id="ARBA00022553"/>
    </source>
</evidence>